<dbReference type="RefSeq" id="WP_137634433.1">
    <property type="nucleotide sequence ID" value="NZ_BJDL01000009.1"/>
</dbReference>
<dbReference type="Proteomes" id="UP001597188">
    <property type="component" value="Unassembled WGS sequence"/>
</dbReference>
<comment type="caution">
    <text evidence="2">The sequence shown here is derived from an EMBL/GenBank/DDBJ whole genome shotgun (WGS) entry which is preliminary data.</text>
</comment>
<feature type="domain" description="Integron-associated effector binding protein" evidence="1">
    <location>
        <begin position="5"/>
        <end position="155"/>
    </location>
</feature>
<dbReference type="InterPro" id="IPR011256">
    <property type="entry name" value="Reg_factor_effector_dom_sf"/>
</dbReference>
<dbReference type="InterPro" id="IPR029441">
    <property type="entry name" value="Cass2"/>
</dbReference>
<sequence length="159" mass="17101">MSNYEISAKPAFTVLGLGTILTGDYRQIPAQKQTFWQQVTTDGRYQALQQQAQNALQFAVNEAVDGVMHFYAGVQTAANITTDSADERAIRFPASDYLVVTGSADTALDLFNQLEGAAFGQILPALTDQAYVGGPNTSVITATTATEVKGEFWVPLSTK</sequence>
<protein>
    <submittedName>
        <fullName evidence="2">Effector binding domain-containing protein</fullName>
    </submittedName>
</protein>
<dbReference type="Gene3D" id="3.20.80.10">
    <property type="entry name" value="Regulatory factor, effector binding domain"/>
    <property type="match status" value="1"/>
</dbReference>
<name>A0ABW4C395_9LACO</name>
<evidence type="ECO:0000313" key="3">
    <source>
        <dbReference type="Proteomes" id="UP001597188"/>
    </source>
</evidence>
<evidence type="ECO:0000313" key="2">
    <source>
        <dbReference type="EMBL" id="MFD1420809.1"/>
    </source>
</evidence>
<dbReference type="EMBL" id="JBHTOJ010000017">
    <property type="protein sequence ID" value="MFD1420809.1"/>
    <property type="molecule type" value="Genomic_DNA"/>
</dbReference>
<evidence type="ECO:0000259" key="1">
    <source>
        <dbReference type="Pfam" id="PF14526"/>
    </source>
</evidence>
<organism evidence="2 3">
    <name type="scientific">Lactiplantibacillus songbeiensis</name>
    <dbReference type="NCBI Taxonomy" id="2559920"/>
    <lineage>
        <taxon>Bacteria</taxon>
        <taxon>Bacillati</taxon>
        <taxon>Bacillota</taxon>
        <taxon>Bacilli</taxon>
        <taxon>Lactobacillales</taxon>
        <taxon>Lactobacillaceae</taxon>
        <taxon>Lactiplantibacillus</taxon>
    </lineage>
</organism>
<gene>
    <name evidence="2" type="ORF">ACFQ5L_07560</name>
</gene>
<dbReference type="Pfam" id="PF14526">
    <property type="entry name" value="Cass2"/>
    <property type="match status" value="1"/>
</dbReference>
<reference evidence="3" key="1">
    <citation type="journal article" date="2019" name="Int. J. Syst. Evol. Microbiol.">
        <title>The Global Catalogue of Microorganisms (GCM) 10K type strain sequencing project: providing services to taxonomists for standard genome sequencing and annotation.</title>
        <authorList>
            <consortium name="The Broad Institute Genomics Platform"/>
            <consortium name="The Broad Institute Genome Sequencing Center for Infectious Disease"/>
            <person name="Wu L."/>
            <person name="Ma J."/>
        </authorList>
    </citation>
    <scope>NUCLEOTIDE SEQUENCE [LARGE SCALE GENOMIC DNA]</scope>
    <source>
        <strain evidence="3">CCM 8931</strain>
    </source>
</reference>
<keyword evidence="3" id="KW-1185">Reference proteome</keyword>
<proteinExistence type="predicted"/>
<accession>A0ABW4C395</accession>